<dbReference type="CDD" id="cd00170">
    <property type="entry name" value="SEC14"/>
    <property type="match status" value="1"/>
</dbReference>
<feature type="domain" description="CRAL-TRIO" evidence="18">
    <location>
        <begin position="272"/>
        <end position="405"/>
    </location>
</feature>
<keyword evidence="6 16" id="KW-0963">Cytoplasm</keyword>
<dbReference type="InterPro" id="IPR042938">
    <property type="entry name" value="Sfh5"/>
</dbReference>
<evidence type="ECO:0000256" key="8">
    <source>
        <dbReference type="ARBA" id="ARBA00022723"/>
    </source>
</evidence>
<comment type="function">
    <text evidence="15">Non-classical phosphatidylinositol (PtdIns) transfer protein (PITP), which exhibits PtdIns-binding/transfer activity in the absence of detectable PtdCho-binding/transfer activity. Regulates PtdIns(4,5)P2 homeostasis at the plasma membrane. Heme-binding protein that may play a role in organic oxidant-induced stress responses.</text>
</comment>
<dbReference type="Gene3D" id="3.40.525.10">
    <property type="entry name" value="CRAL-TRIO lipid binding domain"/>
    <property type="match status" value="1"/>
</dbReference>
<evidence type="ECO:0000313" key="19">
    <source>
        <dbReference type="EMBL" id="KAK7544637.1"/>
    </source>
</evidence>
<dbReference type="PROSITE" id="PS50191">
    <property type="entry name" value="CRAL_TRIO"/>
    <property type="match status" value="1"/>
</dbReference>
<name>A0ABR1MDF7_9PEZI</name>
<evidence type="ECO:0000259" key="18">
    <source>
        <dbReference type="PROSITE" id="PS50191"/>
    </source>
</evidence>
<evidence type="ECO:0000256" key="2">
    <source>
        <dbReference type="ARBA" id="ARBA00004406"/>
    </source>
</evidence>
<dbReference type="InterPro" id="IPR036865">
    <property type="entry name" value="CRAL-TRIO_dom_sf"/>
</dbReference>
<organism evidence="19 20">
    <name type="scientific">Phyllosticta citribraziliensis</name>
    <dbReference type="NCBI Taxonomy" id="989973"/>
    <lineage>
        <taxon>Eukaryota</taxon>
        <taxon>Fungi</taxon>
        <taxon>Dikarya</taxon>
        <taxon>Ascomycota</taxon>
        <taxon>Pezizomycotina</taxon>
        <taxon>Dothideomycetes</taxon>
        <taxon>Dothideomycetes incertae sedis</taxon>
        <taxon>Botryosphaeriales</taxon>
        <taxon>Phyllostictaceae</taxon>
        <taxon>Phyllosticta</taxon>
    </lineage>
</organism>
<evidence type="ECO:0000256" key="12">
    <source>
        <dbReference type="ARBA" id="ARBA00023055"/>
    </source>
</evidence>
<comment type="caution">
    <text evidence="19">The sequence shown here is derived from an EMBL/GenBank/DDBJ whole genome shotgun (WGS) entry which is preliminary data.</text>
</comment>
<evidence type="ECO:0000256" key="11">
    <source>
        <dbReference type="ARBA" id="ARBA00023004"/>
    </source>
</evidence>
<comment type="similarity">
    <text evidence="3 16">Belongs to the SFH5 family.</text>
</comment>
<keyword evidence="10 16" id="KW-0492">Microsome</keyword>
<comment type="subcellular location">
    <subcellularLocation>
        <location evidence="16">Cytoplasm</location>
    </subcellularLocation>
    <subcellularLocation>
        <location evidence="2 16">Endoplasmic reticulum membrane</location>
        <topology evidence="2 16">Peripheral membrane protein</topology>
    </subcellularLocation>
    <subcellularLocation>
        <location evidence="16">Microsome membrane</location>
        <topology evidence="16">Peripheral membrane protein</topology>
    </subcellularLocation>
</comment>
<evidence type="ECO:0000313" key="20">
    <source>
        <dbReference type="Proteomes" id="UP001360953"/>
    </source>
</evidence>
<keyword evidence="13 16" id="KW-0472">Membrane</keyword>
<dbReference type="SUPFAM" id="SSF46938">
    <property type="entry name" value="CRAL/TRIO N-terminal domain"/>
    <property type="match status" value="1"/>
</dbReference>
<feature type="compositionally biased region" description="Basic and acidic residues" evidence="17">
    <location>
        <begin position="72"/>
        <end position="119"/>
    </location>
</feature>
<evidence type="ECO:0000256" key="6">
    <source>
        <dbReference type="ARBA" id="ARBA00022490"/>
    </source>
</evidence>
<keyword evidence="20" id="KW-1185">Reference proteome</keyword>
<keyword evidence="5 16" id="KW-0813">Transport</keyword>
<evidence type="ECO:0000256" key="13">
    <source>
        <dbReference type="ARBA" id="ARBA00023136"/>
    </source>
</evidence>
<dbReference type="InterPro" id="IPR036273">
    <property type="entry name" value="CRAL/TRIO_N_dom_sf"/>
</dbReference>
<evidence type="ECO:0000256" key="14">
    <source>
        <dbReference type="ARBA" id="ARBA00024146"/>
    </source>
</evidence>
<evidence type="ECO:0000256" key="3">
    <source>
        <dbReference type="ARBA" id="ARBA00006667"/>
    </source>
</evidence>
<dbReference type="PANTHER" id="PTHR47669:SF1">
    <property type="entry name" value="PHOSPHATIDYLINOSITOL TRANSFER PROTEIN SFH5"/>
    <property type="match status" value="1"/>
</dbReference>
<feature type="compositionally biased region" description="Polar residues" evidence="17">
    <location>
        <begin position="30"/>
        <end position="41"/>
    </location>
</feature>
<dbReference type="SUPFAM" id="SSF52087">
    <property type="entry name" value="CRAL/TRIO domain"/>
    <property type="match status" value="1"/>
</dbReference>
<dbReference type="Proteomes" id="UP001360953">
    <property type="component" value="Unassembled WGS sequence"/>
</dbReference>
<comment type="catalytic activity">
    <reaction evidence="14">
        <text>a 1,2-diacyl-sn-glycero-3-phospho-(1D-myo-inositol)(in) = a 1,2-diacyl-sn-glycero-3-phospho-(1D-myo-inositol)(out)</text>
        <dbReference type="Rhea" id="RHEA:38691"/>
        <dbReference type="ChEBI" id="CHEBI:57880"/>
    </reaction>
    <physiologicalReaction direction="left-to-right" evidence="14">
        <dbReference type="Rhea" id="RHEA:38692"/>
    </physiologicalReaction>
</comment>
<evidence type="ECO:0000256" key="9">
    <source>
        <dbReference type="ARBA" id="ARBA00022824"/>
    </source>
</evidence>
<dbReference type="Pfam" id="PF00650">
    <property type="entry name" value="CRAL_TRIO"/>
    <property type="match status" value="1"/>
</dbReference>
<gene>
    <name evidence="19" type="ORF">J3D65DRAFT_643632</name>
</gene>
<dbReference type="Pfam" id="PF03765">
    <property type="entry name" value="CRAL_TRIO_N"/>
    <property type="match status" value="1"/>
</dbReference>
<evidence type="ECO:0000256" key="4">
    <source>
        <dbReference type="ARBA" id="ARBA00018320"/>
    </source>
</evidence>
<evidence type="ECO:0000256" key="15">
    <source>
        <dbReference type="ARBA" id="ARBA00024180"/>
    </source>
</evidence>
<dbReference type="SMART" id="SM00516">
    <property type="entry name" value="SEC14"/>
    <property type="match status" value="1"/>
</dbReference>
<comment type="cofactor">
    <cofactor evidence="1">
        <name>heme b</name>
        <dbReference type="ChEBI" id="CHEBI:60344"/>
    </cofactor>
</comment>
<evidence type="ECO:0000256" key="16">
    <source>
        <dbReference type="RuleBase" id="RU367059"/>
    </source>
</evidence>
<evidence type="ECO:0000256" key="5">
    <source>
        <dbReference type="ARBA" id="ARBA00022448"/>
    </source>
</evidence>
<reference evidence="19 20" key="1">
    <citation type="submission" date="2024-04" db="EMBL/GenBank/DDBJ databases">
        <title>Phyllosticta paracitricarpa is synonymous to the EU quarantine fungus P. citricarpa based on phylogenomic analyses.</title>
        <authorList>
            <consortium name="Lawrence Berkeley National Laboratory"/>
            <person name="Van ingen-buijs V.A."/>
            <person name="Van westerhoven A.C."/>
            <person name="Haridas S."/>
            <person name="Skiadas P."/>
            <person name="Martin F."/>
            <person name="Groenewald J.Z."/>
            <person name="Crous P.W."/>
            <person name="Seidl M.F."/>
        </authorList>
    </citation>
    <scope>NUCLEOTIDE SEQUENCE [LARGE SCALE GENOMIC DNA]</scope>
    <source>
        <strain evidence="19 20">CPC 17464</strain>
    </source>
</reference>
<dbReference type="RefSeq" id="XP_066659872.1">
    <property type="nucleotide sequence ID" value="XM_066802096.1"/>
</dbReference>
<accession>A0ABR1MDF7</accession>
<feature type="compositionally biased region" description="Basic and acidic residues" evidence="17">
    <location>
        <begin position="1"/>
        <end position="10"/>
    </location>
</feature>
<evidence type="ECO:0000256" key="1">
    <source>
        <dbReference type="ARBA" id="ARBA00001970"/>
    </source>
</evidence>
<keyword evidence="8" id="KW-0479">Metal-binding</keyword>
<evidence type="ECO:0000256" key="10">
    <source>
        <dbReference type="ARBA" id="ARBA00022848"/>
    </source>
</evidence>
<dbReference type="EMBL" id="JBBPEH010000001">
    <property type="protein sequence ID" value="KAK7544637.1"/>
    <property type="molecule type" value="Genomic_DNA"/>
</dbReference>
<feature type="region of interest" description="Disordered" evidence="17">
    <location>
        <begin position="1"/>
        <end position="134"/>
    </location>
</feature>
<sequence>MDSQPEDKVAASKPADTMAAAESTAPVITDVTNAPTATTASDEQKDDTPATTDKKDGTAEKPTIEAPTASTEGEKKEEAEPIKAEEASAGDVKPEEPKAEESRTGESKAEEPKAEDKPAAEAAAGAEESKADAPVATGPVWPELAADHPLSKFLADLPELLKSTQYDEVYGITLKESGDFHTKLILQKFLRANSNNIDKAKDQLRETLEWRREFQPLEAMKAGFDKNIFNGLGYIMEIEGVPESTNKKDIVTFNVYGAVEDKKATFGNLEGFIRWRVALMEKGIAKLKLNEATVPIPDFNQGPDPYQGIQVHDYLSVSFIRQDPHVKAASKRTIELFSKVYPETLSRKFFVNVPVVMGWMFTAMKVLLPKETVKKFTVLSYGNQLAAQLGDGVPEVYGGKAGTLNDVAEQTLLE</sequence>
<dbReference type="GeneID" id="92035002"/>
<dbReference type="InterPro" id="IPR001251">
    <property type="entry name" value="CRAL-TRIO_dom"/>
</dbReference>
<keyword evidence="7" id="KW-0349">Heme</keyword>
<dbReference type="InterPro" id="IPR011074">
    <property type="entry name" value="CRAL/TRIO_N_dom"/>
</dbReference>
<protein>
    <recommendedName>
        <fullName evidence="4 16">Phosphatidylinositol transfer protein SFH5</fullName>
        <shortName evidence="16">PITP SFH5</shortName>
    </recommendedName>
</protein>
<keyword evidence="12 16" id="KW-0445">Lipid transport</keyword>
<feature type="compositionally biased region" description="Basic and acidic residues" evidence="17">
    <location>
        <begin position="42"/>
        <end position="63"/>
    </location>
</feature>
<keyword evidence="9 16" id="KW-0256">Endoplasmic reticulum</keyword>
<dbReference type="PANTHER" id="PTHR47669">
    <property type="entry name" value="PHOSPHATIDYLINOSITOL TRANSFER PROTEIN SFH5"/>
    <property type="match status" value="1"/>
</dbReference>
<keyword evidence="11" id="KW-0408">Iron</keyword>
<evidence type="ECO:0000256" key="7">
    <source>
        <dbReference type="ARBA" id="ARBA00022617"/>
    </source>
</evidence>
<evidence type="ECO:0000256" key="17">
    <source>
        <dbReference type="SAM" id="MobiDB-lite"/>
    </source>
</evidence>
<proteinExistence type="inferred from homology"/>